<keyword evidence="11" id="KW-0675">Receptor</keyword>
<dbReference type="PROSITE" id="PS50068">
    <property type="entry name" value="LDLRA_2"/>
    <property type="match status" value="1"/>
</dbReference>
<evidence type="ECO:0000256" key="10">
    <source>
        <dbReference type="SAM" id="Phobius"/>
    </source>
</evidence>
<keyword evidence="7" id="KW-1015">Disulfide bond</keyword>
<dbReference type="InterPro" id="IPR002172">
    <property type="entry name" value="LDrepeatLR_classA_rpt"/>
</dbReference>
<keyword evidence="2 10" id="KW-0812">Transmembrane</keyword>
<evidence type="ECO:0000256" key="1">
    <source>
        <dbReference type="ARBA" id="ARBA00004167"/>
    </source>
</evidence>
<name>A0A2G9UFT2_TELCI</name>
<dbReference type="SMART" id="SM00192">
    <property type="entry name" value="LDLa"/>
    <property type="match status" value="1"/>
</dbReference>
<organism evidence="11 12">
    <name type="scientific">Teladorsagia circumcincta</name>
    <name type="common">Brown stomach worm</name>
    <name type="synonym">Ostertagia circumcincta</name>
    <dbReference type="NCBI Taxonomy" id="45464"/>
    <lineage>
        <taxon>Eukaryota</taxon>
        <taxon>Metazoa</taxon>
        <taxon>Ecdysozoa</taxon>
        <taxon>Nematoda</taxon>
        <taxon>Chromadorea</taxon>
        <taxon>Rhabditida</taxon>
        <taxon>Rhabditina</taxon>
        <taxon>Rhabditomorpha</taxon>
        <taxon>Strongyloidea</taxon>
        <taxon>Trichostrongylidae</taxon>
        <taxon>Teladorsagia</taxon>
    </lineage>
</organism>
<keyword evidence="8" id="KW-0325">Glycoprotein</keyword>
<dbReference type="FunFam" id="4.10.400.10:FF:000002">
    <property type="entry name" value="Low-density lipoprotein receptor-related protein 1"/>
    <property type="match status" value="1"/>
</dbReference>
<dbReference type="PROSITE" id="PS01209">
    <property type="entry name" value="LDLRA_1"/>
    <property type="match status" value="1"/>
</dbReference>
<evidence type="ECO:0000256" key="5">
    <source>
        <dbReference type="ARBA" id="ARBA00022989"/>
    </source>
</evidence>
<evidence type="ECO:0000256" key="7">
    <source>
        <dbReference type="ARBA" id="ARBA00023157"/>
    </source>
</evidence>
<keyword evidence="11" id="KW-0449">Lipoprotein</keyword>
<evidence type="ECO:0000256" key="2">
    <source>
        <dbReference type="ARBA" id="ARBA00022692"/>
    </source>
</evidence>
<keyword evidence="6 10" id="KW-0472">Membrane</keyword>
<dbReference type="InterPro" id="IPR023415">
    <property type="entry name" value="LDLR_class-A_CS"/>
</dbReference>
<dbReference type="EMBL" id="KZ346772">
    <property type="protein sequence ID" value="PIO69125.1"/>
    <property type="molecule type" value="Genomic_DNA"/>
</dbReference>
<evidence type="ECO:0000256" key="8">
    <source>
        <dbReference type="ARBA" id="ARBA00023180"/>
    </source>
</evidence>
<dbReference type="Pfam" id="PF00057">
    <property type="entry name" value="Ldl_recept_a"/>
    <property type="match status" value="1"/>
</dbReference>
<keyword evidence="12" id="KW-1185">Reference proteome</keyword>
<keyword evidence="4" id="KW-0677">Repeat</keyword>
<proteinExistence type="predicted"/>
<reference evidence="11 12" key="1">
    <citation type="submission" date="2015-09" db="EMBL/GenBank/DDBJ databases">
        <title>Draft genome of the parasitic nematode Teladorsagia circumcincta isolate WARC Sus (inbred).</title>
        <authorList>
            <person name="Mitreva M."/>
        </authorList>
    </citation>
    <scope>NUCLEOTIDE SEQUENCE [LARGE SCALE GENOMIC DNA]</scope>
    <source>
        <strain evidence="11 12">S</strain>
    </source>
</reference>
<dbReference type="SUPFAM" id="SSF57424">
    <property type="entry name" value="LDL receptor-like module"/>
    <property type="match status" value="1"/>
</dbReference>
<accession>A0A2G9UFT2</accession>
<evidence type="ECO:0000256" key="9">
    <source>
        <dbReference type="PROSITE-ProRule" id="PRU00124"/>
    </source>
</evidence>
<keyword evidence="3" id="KW-0732">Signal</keyword>
<dbReference type="OrthoDB" id="5817174at2759"/>
<dbReference type="InterPro" id="IPR036055">
    <property type="entry name" value="LDL_receptor-like_sf"/>
</dbReference>
<feature type="transmembrane region" description="Helical" evidence="10">
    <location>
        <begin position="77"/>
        <end position="99"/>
    </location>
</feature>
<comment type="caution">
    <text evidence="9">Lacks conserved residue(s) required for the propagation of feature annotation.</text>
</comment>
<evidence type="ECO:0000313" key="12">
    <source>
        <dbReference type="Proteomes" id="UP000230423"/>
    </source>
</evidence>
<dbReference type="CDD" id="cd00112">
    <property type="entry name" value="LDLa"/>
    <property type="match status" value="1"/>
</dbReference>
<sequence length="158" mass="17157">MVLKDRNGAAGRGVTYNFRHKGGEFAAGKSKLSFEVVQVESSCEFGNLYELNRLRGRFIDLDWPAVRRGRAAGGRRWIFIGAVAAAAVVVPLSVLVVALTCGVGQFSCDGHCVPLKWKCDGETDCADGSDELSFCGSSNLCIHGMFENHEEIFKNHGD</sequence>
<dbReference type="AlphaFoldDB" id="A0A2G9UFT2"/>
<evidence type="ECO:0000313" key="11">
    <source>
        <dbReference type="EMBL" id="PIO69125.1"/>
    </source>
</evidence>
<evidence type="ECO:0000256" key="6">
    <source>
        <dbReference type="ARBA" id="ARBA00023136"/>
    </source>
</evidence>
<protein>
    <submittedName>
        <fullName evidence="11">Low-density lipoprotein receptor domain class A</fullName>
    </submittedName>
</protein>
<dbReference type="Gene3D" id="4.10.400.10">
    <property type="entry name" value="Low-density Lipoprotein Receptor"/>
    <property type="match status" value="1"/>
</dbReference>
<comment type="subcellular location">
    <subcellularLocation>
        <location evidence="1">Membrane</location>
        <topology evidence="1">Single-pass membrane protein</topology>
    </subcellularLocation>
</comment>
<gene>
    <name evidence="11" type="ORF">TELCIR_09062</name>
</gene>
<dbReference type="Proteomes" id="UP000230423">
    <property type="component" value="Unassembled WGS sequence"/>
</dbReference>
<evidence type="ECO:0000256" key="4">
    <source>
        <dbReference type="ARBA" id="ARBA00022737"/>
    </source>
</evidence>
<keyword evidence="5 10" id="KW-1133">Transmembrane helix</keyword>
<dbReference type="GO" id="GO:0016020">
    <property type="term" value="C:membrane"/>
    <property type="evidence" value="ECO:0007669"/>
    <property type="project" value="UniProtKB-SubCell"/>
</dbReference>
<evidence type="ECO:0000256" key="3">
    <source>
        <dbReference type="ARBA" id="ARBA00022729"/>
    </source>
</evidence>